<feature type="compositionally biased region" description="Acidic residues" evidence="12">
    <location>
        <begin position="572"/>
        <end position="583"/>
    </location>
</feature>
<dbReference type="EMBL" id="JAOWLA010000003">
    <property type="protein sequence ID" value="MCV2863977.1"/>
    <property type="molecule type" value="Genomic_DNA"/>
</dbReference>
<feature type="region of interest" description="Disordered" evidence="12">
    <location>
        <begin position="559"/>
        <end position="583"/>
    </location>
</feature>
<dbReference type="PANTHER" id="PTHR11669">
    <property type="entry name" value="REPLICATION FACTOR C / DNA POLYMERASE III GAMMA-TAU SUBUNIT"/>
    <property type="match status" value="1"/>
</dbReference>
<evidence type="ECO:0000256" key="12">
    <source>
        <dbReference type="SAM" id="MobiDB-lite"/>
    </source>
</evidence>
<keyword evidence="2 11" id="KW-0808">Transferase</keyword>
<keyword evidence="5" id="KW-0479">Metal-binding</keyword>
<dbReference type="InterPro" id="IPR045085">
    <property type="entry name" value="HLD_clamp_pol_III_gamma_tau"/>
</dbReference>
<evidence type="ECO:0000256" key="7">
    <source>
        <dbReference type="ARBA" id="ARBA00022833"/>
    </source>
</evidence>
<evidence type="ECO:0000256" key="3">
    <source>
        <dbReference type="ARBA" id="ARBA00022695"/>
    </source>
</evidence>
<dbReference type="GO" id="GO:0003887">
    <property type="term" value="F:DNA-directed DNA polymerase activity"/>
    <property type="evidence" value="ECO:0007669"/>
    <property type="project" value="UniProtKB-EC"/>
</dbReference>
<evidence type="ECO:0000256" key="4">
    <source>
        <dbReference type="ARBA" id="ARBA00022705"/>
    </source>
</evidence>
<evidence type="ECO:0000256" key="1">
    <source>
        <dbReference type="ARBA" id="ARBA00006360"/>
    </source>
</evidence>
<evidence type="ECO:0000259" key="13">
    <source>
        <dbReference type="SMART" id="SM00382"/>
    </source>
</evidence>
<dbReference type="InterPro" id="IPR027417">
    <property type="entry name" value="P-loop_NTPase"/>
</dbReference>
<evidence type="ECO:0000313" key="15">
    <source>
        <dbReference type="Proteomes" id="UP001652503"/>
    </source>
</evidence>
<proteinExistence type="inferred from homology"/>
<evidence type="ECO:0000256" key="9">
    <source>
        <dbReference type="ARBA" id="ARBA00022932"/>
    </source>
</evidence>
<dbReference type="EC" id="2.7.7.7" evidence="11"/>
<dbReference type="NCBIfam" id="TIGR02397">
    <property type="entry name" value="dnaX_nterm"/>
    <property type="match status" value="1"/>
</dbReference>
<dbReference type="InterPro" id="IPR012763">
    <property type="entry name" value="DNA_pol_III_sug/sutau_N"/>
</dbReference>
<evidence type="ECO:0000256" key="5">
    <source>
        <dbReference type="ARBA" id="ARBA00022723"/>
    </source>
</evidence>
<dbReference type="Proteomes" id="UP001652503">
    <property type="component" value="Unassembled WGS sequence"/>
</dbReference>
<dbReference type="InterPro" id="IPR050238">
    <property type="entry name" value="DNA_Rep/Repair_Clamp_Loader"/>
</dbReference>
<evidence type="ECO:0000256" key="2">
    <source>
        <dbReference type="ARBA" id="ARBA00022679"/>
    </source>
</evidence>
<keyword evidence="9 11" id="KW-0239">DNA-directed DNA polymerase</keyword>
<evidence type="ECO:0000256" key="8">
    <source>
        <dbReference type="ARBA" id="ARBA00022840"/>
    </source>
</evidence>
<gene>
    <name evidence="11" type="primary">dnaX</name>
    <name evidence="14" type="ORF">OE647_04385</name>
</gene>
<keyword evidence="15" id="KW-1185">Reference proteome</keyword>
<dbReference type="SUPFAM" id="SSF48019">
    <property type="entry name" value="post-AAA+ oligomerization domain-like"/>
    <property type="match status" value="1"/>
</dbReference>
<organism evidence="14 15">
    <name type="scientific">Albidovulum sediminicola</name>
    <dbReference type="NCBI Taxonomy" id="2984331"/>
    <lineage>
        <taxon>Bacteria</taxon>
        <taxon>Pseudomonadati</taxon>
        <taxon>Pseudomonadota</taxon>
        <taxon>Alphaproteobacteria</taxon>
        <taxon>Rhodobacterales</taxon>
        <taxon>Paracoccaceae</taxon>
        <taxon>Albidovulum</taxon>
    </lineage>
</organism>
<dbReference type="InterPro" id="IPR022107">
    <property type="entry name" value="DNA_pol_III_gamma/tau_C"/>
</dbReference>
<keyword evidence="6 11" id="KW-0547">Nucleotide-binding</keyword>
<dbReference type="SUPFAM" id="SSF52540">
    <property type="entry name" value="P-loop containing nucleoside triphosphate hydrolases"/>
    <property type="match status" value="1"/>
</dbReference>
<keyword evidence="8 11" id="KW-0067">ATP-binding</keyword>
<dbReference type="SMART" id="SM00382">
    <property type="entry name" value="AAA"/>
    <property type="match status" value="1"/>
</dbReference>
<dbReference type="CDD" id="cd18137">
    <property type="entry name" value="HLD_clamp_pol_III_gamma_tau"/>
    <property type="match status" value="1"/>
</dbReference>
<dbReference type="Gene3D" id="3.40.50.300">
    <property type="entry name" value="P-loop containing nucleotide triphosphate hydrolases"/>
    <property type="match status" value="1"/>
</dbReference>
<dbReference type="Gene3D" id="1.20.272.10">
    <property type="match status" value="1"/>
</dbReference>
<dbReference type="CDD" id="cd00009">
    <property type="entry name" value="AAA"/>
    <property type="match status" value="1"/>
</dbReference>
<comment type="caution">
    <text evidence="14">The sequence shown here is derived from an EMBL/GenBank/DDBJ whole genome shotgun (WGS) entry which is preliminary data.</text>
</comment>
<dbReference type="InterPro" id="IPR003593">
    <property type="entry name" value="AAA+_ATPase"/>
</dbReference>
<keyword evidence="7" id="KW-0862">Zinc</keyword>
<comment type="function">
    <text evidence="11">DNA polymerase III is a complex, multichain enzyme responsible for most of the replicative synthesis in bacteria. This DNA polymerase also exhibits 3' to 5' exonuclease activity.</text>
</comment>
<accession>A0ABT2YYY7</accession>
<dbReference type="InterPro" id="IPR022754">
    <property type="entry name" value="DNA_pol_III_gamma-3"/>
</dbReference>
<protein>
    <recommendedName>
        <fullName evidence="11">DNA polymerase III subunit gamma/tau</fullName>
        <ecNumber evidence="11">2.7.7.7</ecNumber>
    </recommendedName>
</protein>
<reference evidence="14 15" key="1">
    <citation type="submission" date="2022-10" db="EMBL/GenBank/DDBJ databases">
        <title>Defluviimonas sp. nov., isolated from ocean surface water.</title>
        <authorList>
            <person name="He W."/>
            <person name="Wang L."/>
            <person name="Zhang D.-F."/>
        </authorList>
    </citation>
    <scope>NUCLEOTIDE SEQUENCE [LARGE SCALE GENOMIC DNA]</scope>
    <source>
        <strain evidence="14 15">WL0075</strain>
    </source>
</reference>
<keyword evidence="4 11" id="KW-0235">DNA replication</keyword>
<dbReference type="Pfam" id="PF13177">
    <property type="entry name" value="DNA_pol3_delta2"/>
    <property type="match status" value="1"/>
</dbReference>
<dbReference type="PANTHER" id="PTHR11669:SF0">
    <property type="entry name" value="PROTEIN STICHEL-LIKE 2"/>
    <property type="match status" value="1"/>
</dbReference>
<comment type="catalytic activity">
    <reaction evidence="10 11">
        <text>DNA(n) + a 2'-deoxyribonucleoside 5'-triphosphate = DNA(n+1) + diphosphate</text>
        <dbReference type="Rhea" id="RHEA:22508"/>
        <dbReference type="Rhea" id="RHEA-COMP:17339"/>
        <dbReference type="Rhea" id="RHEA-COMP:17340"/>
        <dbReference type="ChEBI" id="CHEBI:33019"/>
        <dbReference type="ChEBI" id="CHEBI:61560"/>
        <dbReference type="ChEBI" id="CHEBI:173112"/>
        <dbReference type="EC" id="2.7.7.7"/>
    </reaction>
</comment>
<evidence type="ECO:0000256" key="11">
    <source>
        <dbReference type="RuleBase" id="RU364063"/>
    </source>
</evidence>
<keyword evidence="3 11" id="KW-0548">Nucleotidyltransferase</keyword>
<dbReference type="NCBIfam" id="NF006585">
    <property type="entry name" value="PRK09111.1"/>
    <property type="match status" value="1"/>
</dbReference>
<dbReference type="RefSeq" id="WP_263720445.1">
    <property type="nucleotide sequence ID" value="NZ_JAOWLA010000003.1"/>
</dbReference>
<comment type="subunit">
    <text evidence="11">DNA polymerase III contains a core (composed of alpha, epsilon and theta chains) that associates with a tau subunit. This core dimerizes to form the POLIII' complex. PolIII' associates with the gamma complex (composed of gamma, delta, delta', psi and chi chains) and with the beta chain to form the complete DNA polymerase III complex.</text>
</comment>
<evidence type="ECO:0000313" key="14">
    <source>
        <dbReference type="EMBL" id="MCV2863977.1"/>
    </source>
</evidence>
<evidence type="ECO:0000256" key="10">
    <source>
        <dbReference type="ARBA" id="ARBA00049244"/>
    </source>
</evidence>
<dbReference type="Pfam" id="PF12362">
    <property type="entry name" value="DUF3646"/>
    <property type="match status" value="1"/>
</dbReference>
<evidence type="ECO:0000256" key="6">
    <source>
        <dbReference type="ARBA" id="ARBA00022741"/>
    </source>
</evidence>
<feature type="domain" description="AAA+ ATPase" evidence="13">
    <location>
        <begin position="43"/>
        <end position="190"/>
    </location>
</feature>
<dbReference type="Pfam" id="PF12169">
    <property type="entry name" value="DNA_pol3_gamma3"/>
    <property type="match status" value="1"/>
</dbReference>
<sequence>MTDASPTAYRVLARKYRPETFADLVGQDAMVRTLKNAFAAGRIAQAFIMTGIRGTGKTTTARIIAKGMNCIGPDGTGGPTTEPCGVCEHCVAIMEGRHVDVMEMDAASRTGVGDIREIIESVHYRAASARYKIYIIDEVHMLSNNAFNALLKTLEEPPAHVKFIFATTEIRKVPVTVLSRCQRFDLRRIEPEVMIALLKKIAGAEGAQITDEALALITRAAEGSARDATSLLDQAISHGAGETTADQVRAMLGLADRGRVLDLFDRIMKGAAAEALGELSAQYSDGADPMAVLRDLAEITHWVSVIKVTPEAAEDPTVSPDERARGLAMAERLPMRVLSRMWQMLLKALEEVAAAPNAMMAAEMAIIRLTHVADLPDPEQLLRRMKDAPISAPQGGGPVLGGGVPGGGVTHSAPRASVSSAPTAYGAATALAQAPEVALARYATFAAVVELIRANRDVKLLIEVENHLRLVHYAPGRIEFEPTADAPRDLAQTLGQRLQGWTGARWGVSVVAEGGGRTIAEYRDADRLAAEAEMKAHPVVQAVFAAFPGARIKDIRTPSETRTEAATAALPEVEDEWDPFEDN</sequence>
<comment type="similarity">
    <text evidence="1 11">Belongs to the DnaX/STICHEL family.</text>
</comment>
<dbReference type="Pfam" id="PF22608">
    <property type="entry name" value="DNAX_ATPase_lid"/>
    <property type="match status" value="1"/>
</dbReference>
<dbReference type="InterPro" id="IPR008921">
    <property type="entry name" value="DNA_pol3_clamp-load_cplx_C"/>
</dbReference>
<dbReference type="NCBIfam" id="NF004046">
    <property type="entry name" value="PRK05563.1"/>
    <property type="match status" value="1"/>
</dbReference>
<name>A0ABT2YYY7_9RHOB</name>
<dbReference type="Gene3D" id="1.10.8.60">
    <property type="match status" value="1"/>
</dbReference>